<dbReference type="Pfam" id="PF09741">
    <property type="entry name" value="DUF2045"/>
    <property type="match status" value="1"/>
</dbReference>
<dbReference type="InterPro" id="IPR019141">
    <property type="entry name" value="DUF2045"/>
</dbReference>
<reference evidence="2 3" key="1">
    <citation type="journal article" date="2016" name="Nat. Commun.">
        <title>Extremotolerant tardigrade genome and improved radiotolerance of human cultured cells by tardigrade-unique protein.</title>
        <authorList>
            <person name="Hashimoto T."/>
            <person name="Horikawa D.D."/>
            <person name="Saito Y."/>
            <person name="Kuwahara H."/>
            <person name="Kozuka-Hata H."/>
            <person name="Shin-I T."/>
            <person name="Minakuchi Y."/>
            <person name="Ohishi K."/>
            <person name="Motoyama A."/>
            <person name="Aizu T."/>
            <person name="Enomoto A."/>
            <person name="Kondo K."/>
            <person name="Tanaka S."/>
            <person name="Hara Y."/>
            <person name="Koshikawa S."/>
            <person name="Sagara H."/>
            <person name="Miura T."/>
            <person name="Yokobori S."/>
            <person name="Miyagawa K."/>
            <person name="Suzuki Y."/>
            <person name="Kubo T."/>
            <person name="Oyama M."/>
            <person name="Kohara Y."/>
            <person name="Fujiyama A."/>
            <person name="Arakawa K."/>
            <person name="Katayama T."/>
            <person name="Toyoda A."/>
            <person name="Kunieda T."/>
        </authorList>
    </citation>
    <scope>NUCLEOTIDE SEQUENCE [LARGE SCALE GENOMIC DNA]</scope>
    <source>
        <strain evidence="2 3">YOKOZUNA-1</strain>
    </source>
</reference>
<name>A0A1D1UED2_RAMVA</name>
<comment type="caution">
    <text evidence="2">The sequence shown here is derived from an EMBL/GenBank/DDBJ whole genome shotgun (WGS) entry which is preliminary data.</text>
</comment>
<sequence>MSRRHRSAGSRTEPAIHHPLESRKSAGLWETESNGSDRGINIRASQSPAFPSSGLIHRLFPSIIEERSRTRQRHSWMFLGGDADMQLPPSSRQKWGDIFFDNFVPSCVGSQNTELQDDLLFIVKKVPKLENGISSSETIVDVIRRENIAKLPAPNDPEPIWDETVYLNLILNHLEYVVTCAVCSRSTPKDLQILRRKSTRVFASPSRRRMDSKGESEEMSYPNLFFSIDCFEEIFKEVIVRDGEMVCVELVAKDPLSSSIKSVLFLGSVRYELLKQVYDGRASLTNKVTEKWWSSAQRTEFVRMKGPQGRGYAEMAVSRVQGSKPSTPCHDEDSEFDFGDMEEQLNMSNRRASDQFRGISSASRLNTPHDQFIRKSQSESFGGGPASGRYGDEVQAGRLQDEVEEGALYSQWGFRGINQAWHWYKEKRRNGSIALNAHLTYVTLPWHAIINALLEEKTQPVLTDM</sequence>
<dbReference type="OrthoDB" id="1906921at2759"/>
<evidence type="ECO:0000313" key="3">
    <source>
        <dbReference type="Proteomes" id="UP000186922"/>
    </source>
</evidence>
<feature type="region of interest" description="Disordered" evidence="1">
    <location>
        <begin position="1"/>
        <end position="46"/>
    </location>
</feature>
<dbReference type="AlphaFoldDB" id="A0A1D1UED2"/>
<gene>
    <name evidence="2" type="primary">RvY_00893-1</name>
    <name evidence="2" type="synonym">RvY_00893.1</name>
    <name evidence="2" type="ORF">RvY_00893</name>
</gene>
<protein>
    <submittedName>
        <fullName evidence="2">Uncharacterized protein</fullName>
    </submittedName>
</protein>
<proteinExistence type="predicted"/>
<accession>A0A1D1UED2</accession>
<dbReference type="STRING" id="947166.A0A1D1UED2"/>
<organism evidence="2 3">
    <name type="scientific">Ramazzottius varieornatus</name>
    <name type="common">Water bear</name>
    <name type="synonym">Tardigrade</name>
    <dbReference type="NCBI Taxonomy" id="947166"/>
    <lineage>
        <taxon>Eukaryota</taxon>
        <taxon>Metazoa</taxon>
        <taxon>Ecdysozoa</taxon>
        <taxon>Tardigrada</taxon>
        <taxon>Eutardigrada</taxon>
        <taxon>Parachela</taxon>
        <taxon>Hypsibioidea</taxon>
        <taxon>Ramazzottiidae</taxon>
        <taxon>Ramazzottius</taxon>
    </lineage>
</organism>
<evidence type="ECO:0000256" key="1">
    <source>
        <dbReference type="SAM" id="MobiDB-lite"/>
    </source>
</evidence>
<evidence type="ECO:0000313" key="2">
    <source>
        <dbReference type="EMBL" id="GAU88144.1"/>
    </source>
</evidence>
<dbReference type="Proteomes" id="UP000186922">
    <property type="component" value="Unassembled WGS sequence"/>
</dbReference>
<feature type="compositionally biased region" description="Basic and acidic residues" evidence="1">
    <location>
        <begin position="14"/>
        <end position="24"/>
    </location>
</feature>
<dbReference type="PANTHER" id="PTHR21477">
    <property type="entry name" value="ZGC:172139"/>
    <property type="match status" value="1"/>
</dbReference>
<dbReference type="PANTHER" id="PTHR21477:SF13">
    <property type="entry name" value="KIAA0930"/>
    <property type="match status" value="1"/>
</dbReference>
<dbReference type="EMBL" id="BDGG01000001">
    <property type="protein sequence ID" value="GAU88144.1"/>
    <property type="molecule type" value="Genomic_DNA"/>
</dbReference>
<keyword evidence="3" id="KW-1185">Reference proteome</keyword>